<feature type="transmembrane region" description="Helical" evidence="1">
    <location>
        <begin position="155"/>
        <end position="175"/>
    </location>
</feature>
<organism evidence="2 3">
    <name type="scientific">Ciona savignyi</name>
    <name type="common">Pacific transparent sea squirt</name>
    <dbReference type="NCBI Taxonomy" id="51511"/>
    <lineage>
        <taxon>Eukaryota</taxon>
        <taxon>Metazoa</taxon>
        <taxon>Chordata</taxon>
        <taxon>Tunicata</taxon>
        <taxon>Ascidiacea</taxon>
        <taxon>Phlebobranchia</taxon>
        <taxon>Cionidae</taxon>
        <taxon>Ciona</taxon>
    </lineage>
</organism>
<feature type="transmembrane region" description="Helical" evidence="1">
    <location>
        <begin position="224"/>
        <end position="247"/>
    </location>
</feature>
<dbReference type="InParanoid" id="H2YK60"/>
<proteinExistence type="predicted"/>
<feature type="transmembrane region" description="Helical" evidence="1">
    <location>
        <begin position="87"/>
        <end position="105"/>
    </location>
</feature>
<feature type="transmembrane region" description="Helical" evidence="1">
    <location>
        <begin position="52"/>
        <end position="75"/>
    </location>
</feature>
<evidence type="ECO:0000256" key="1">
    <source>
        <dbReference type="SAM" id="Phobius"/>
    </source>
</evidence>
<dbReference type="GeneTree" id="ENSGT00390000013849"/>
<dbReference type="Proteomes" id="UP000007875">
    <property type="component" value="Unassembled WGS sequence"/>
</dbReference>
<keyword evidence="1" id="KW-0472">Membrane</keyword>
<dbReference type="HOGENOM" id="CLU_1119843_0_0_1"/>
<dbReference type="Ensembl" id="ENSCSAVT00000005787.1">
    <property type="protein sequence ID" value="ENSCSAVP00000005712.1"/>
    <property type="gene ID" value="ENSCSAVG00000003397.1"/>
</dbReference>
<evidence type="ECO:0000313" key="3">
    <source>
        <dbReference type="Proteomes" id="UP000007875"/>
    </source>
</evidence>
<keyword evidence="1" id="KW-1133">Transmembrane helix</keyword>
<evidence type="ECO:0000313" key="2">
    <source>
        <dbReference type="Ensembl" id="ENSCSAVP00000005712.1"/>
    </source>
</evidence>
<keyword evidence="1" id="KW-0812">Transmembrane</keyword>
<dbReference type="AlphaFoldDB" id="H2YK60"/>
<feature type="transmembrane region" description="Helical" evidence="1">
    <location>
        <begin position="195"/>
        <end position="217"/>
    </location>
</feature>
<keyword evidence="3" id="KW-1185">Reference proteome</keyword>
<feature type="transmembrane region" description="Helical" evidence="1">
    <location>
        <begin position="28"/>
        <end position="46"/>
    </location>
</feature>
<protein>
    <submittedName>
        <fullName evidence="2">Uncharacterized protein</fullName>
    </submittedName>
</protein>
<reference evidence="3" key="1">
    <citation type="submission" date="2003-08" db="EMBL/GenBank/DDBJ databases">
        <authorList>
            <person name="Birren B."/>
            <person name="Nusbaum C."/>
            <person name="Abebe A."/>
            <person name="Abouelleil A."/>
            <person name="Adekoya E."/>
            <person name="Ait-zahra M."/>
            <person name="Allen N."/>
            <person name="Allen T."/>
            <person name="An P."/>
            <person name="Anderson M."/>
            <person name="Anderson S."/>
            <person name="Arachchi H."/>
            <person name="Armbruster J."/>
            <person name="Bachantsang P."/>
            <person name="Baldwin J."/>
            <person name="Barry A."/>
            <person name="Bayul T."/>
            <person name="Blitshsteyn B."/>
            <person name="Bloom T."/>
            <person name="Blye J."/>
            <person name="Boguslavskiy L."/>
            <person name="Borowsky M."/>
            <person name="Boukhgalter B."/>
            <person name="Brunache A."/>
            <person name="Butler J."/>
            <person name="Calixte N."/>
            <person name="Calvo S."/>
            <person name="Camarata J."/>
            <person name="Campo K."/>
            <person name="Chang J."/>
            <person name="Cheshatsang Y."/>
            <person name="Citroen M."/>
            <person name="Collymore A."/>
            <person name="Considine T."/>
            <person name="Cook A."/>
            <person name="Cooke P."/>
            <person name="Corum B."/>
            <person name="Cuomo C."/>
            <person name="David R."/>
            <person name="Dawoe T."/>
            <person name="Degray S."/>
            <person name="Dodge S."/>
            <person name="Dooley K."/>
            <person name="Dorje P."/>
            <person name="Dorjee K."/>
            <person name="Dorris L."/>
            <person name="Duffey N."/>
            <person name="Dupes A."/>
            <person name="Elkins T."/>
            <person name="Engels R."/>
            <person name="Erickson J."/>
            <person name="Farina A."/>
            <person name="Faro S."/>
            <person name="Ferreira P."/>
            <person name="Fischer H."/>
            <person name="Fitzgerald M."/>
            <person name="Foley K."/>
            <person name="Gage D."/>
            <person name="Galagan J."/>
            <person name="Gearin G."/>
            <person name="Gnerre S."/>
            <person name="Gnirke A."/>
            <person name="Goyette A."/>
            <person name="Graham J."/>
            <person name="Grandbois E."/>
            <person name="Gyaltsen K."/>
            <person name="Hafez N."/>
            <person name="Hagopian D."/>
            <person name="Hagos B."/>
            <person name="Hall J."/>
            <person name="Hatcher B."/>
            <person name="Heller A."/>
            <person name="Higgins H."/>
            <person name="Honan T."/>
            <person name="Horn A."/>
            <person name="Houde N."/>
            <person name="Hughes L."/>
            <person name="Hulme W."/>
            <person name="Husby E."/>
            <person name="Iliev I."/>
            <person name="Jaffe D."/>
            <person name="Jones C."/>
            <person name="Kamal M."/>
            <person name="Kamat A."/>
            <person name="Kamvysselis M."/>
            <person name="Karlsson E."/>
            <person name="Kells C."/>
            <person name="Kieu A."/>
            <person name="Kisner P."/>
            <person name="Kodira C."/>
            <person name="Kulbokas E."/>
            <person name="Labutti K."/>
            <person name="Lama D."/>
            <person name="Landers T."/>
            <person name="Leger J."/>
            <person name="Levine S."/>
            <person name="Lewis D."/>
            <person name="Lewis T."/>
            <person name="Lindblad-toh K."/>
            <person name="Liu X."/>
            <person name="Lokyitsang T."/>
            <person name="Lokyitsang Y."/>
            <person name="Lucien O."/>
            <person name="Lui A."/>
            <person name="Ma L.J."/>
            <person name="Mabbitt R."/>
            <person name="Macdonald J."/>
            <person name="Maclean C."/>
            <person name="Major J."/>
            <person name="Manning J."/>
            <person name="Marabella R."/>
            <person name="Maru K."/>
            <person name="Matthews C."/>
            <person name="Mauceli E."/>
            <person name="Mccarthy M."/>
            <person name="Mcdonough S."/>
            <person name="Mcghee T."/>
            <person name="Meldrim J."/>
            <person name="Meneus L."/>
            <person name="Mesirov J."/>
            <person name="Mihalev A."/>
            <person name="Mihova T."/>
            <person name="Mikkelsen T."/>
            <person name="Mlenga V."/>
            <person name="Moru K."/>
            <person name="Mozes J."/>
            <person name="Mulrain L."/>
            <person name="Munson G."/>
            <person name="Naylor J."/>
            <person name="Newes C."/>
            <person name="Nguyen C."/>
            <person name="Nguyen N."/>
            <person name="Nguyen T."/>
            <person name="Nicol R."/>
            <person name="Nielsen C."/>
            <person name="Nizzari M."/>
            <person name="Norbu C."/>
            <person name="Norbu N."/>
            <person name="O'donnell P."/>
            <person name="Okoawo O."/>
            <person name="O'leary S."/>
            <person name="Omotosho B."/>
            <person name="O'neill K."/>
            <person name="Osman S."/>
            <person name="Parker S."/>
            <person name="Perrin D."/>
            <person name="Phunkhang P."/>
            <person name="Piqani B."/>
            <person name="Purcell S."/>
            <person name="Rachupka T."/>
            <person name="Ramasamy U."/>
            <person name="Rameau R."/>
            <person name="Ray V."/>
            <person name="Raymond C."/>
            <person name="Retta R."/>
            <person name="Richardson S."/>
            <person name="Rise C."/>
            <person name="Rodriguez J."/>
            <person name="Rogers J."/>
            <person name="Rogov P."/>
            <person name="Rutman M."/>
            <person name="Schupbach R."/>
            <person name="Seaman C."/>
            <person name="Settipalli S."/>
            <person name="Sharpe T."/>
            <person name="Sheridan J."/>
            <person name="Sherpa N."/>
            <person name="Shi J."/>
            <person name="Smirnov S."/>
            <person name="Smith C."/>
            <person name="Sougnez C."/>
            <person name="Spencer B."/>
            <person name="Stalker J."/>
            <person name="Stange-thomann N."/>
            <person name="Stavropoulos S."/>
            <person name="Stetson K."/>
            <person name="Stone C."/>
            <person name="Stone S."/>
            <person name="Stubbs M."/>
            <person name="Talamas J."/>
            <person name="Tchuinga P."/>
            <person name="Tenzing P."/>
            <person name="Tesfaye S."/>
            <person name="Theodore J."/>
            <person name="Thoulutsang Y."/>
            <person name="Topham K."/>
            <person name="Towey S."/>
            <person name="Tsamla T."/>
            <person name="Tsomo N."/>
            <person name="Vallee D."/>
            <person name="Vassiliev H."/>
            <person name="Venkataraman V."/>
            <person name="Vinson J."/>
            <person name="Vo A."/>
            <person name="Wade C."/>
            <person name="Wang S."/>
            <person name="Wangchuk T."/>
            <person name="Wangdi T."/>
            <person name="Whittaker C."/>
            <person name="Wilkinson J."/>
            <person name="Wu Y."/>
            <person name="Wyman D."/>
            <person name="Yadav S."/>
            <person name="Yang S."/>
            <person name="Yang X."/>
            <person name="Yeager S."/>
            <person name="Yee E."/>
            <person name="Young G."/>
            <person name="Zainoun J."/>
            <person name="Zembeck L."/>
            <person name="Zimmer A."/>
            <person name="Zody M."/>
            <person name="Lander E."/>
        </authorList>
    </citation>
    <scope>NUCLEOTIDE SEQUENCE [LARGE SCALE GENOMIC DNA]</scope>
</reference>
<accession>H2YK60</accession>
<reference evidence="2" key="2">
    <citation type="submission" date="2025-08" db="UniProtKB">
        <authorList>
            <consortium name="Ensembl"/>
        </authorList>
    </citation>
    <scope>IDENTIFICATION</scope>
</reference>
<name>H2YK60_CIOSA</name>
<sequence>MEFYFELKMGAKDGSLNKYELRDCRTQILFCAIYIMTLVLITGIRNTNNRPLYLLLSAVITSEICCYILVTALFINFDSLGTVDVRLKALTLFFEVMSGTIFRFLKLSLCMGVGETQLQDQVKPLIPLVLNSAYMLFSLGYNFSKFHQSNQFVVMSMKIFALITDGLIMYFAVWLYTNRKYLTLPDSNYGKLSKIFITFGIICVVSIGLMTITMTIFCRFDWIFLGLINVSCLAIRWSFVTTIILIYR</sequence>
<reference evidence="2" key="3">
    <citation type="submission" date="2025-09" db="UniProtKB">
        <authorList>
            <consortium name="Ensembl"/>
        </authorList>
    </citation>
    <scope>IDENTIFICATION</scope>
</reference>
<feature type="transmembrane region" description="Helical" evidence="1">
    <location>
        <begin position="125"/>
        <end position="143"/>
    </location>
</feature>